<name>A0A5A7QQN2_STRAF</name>
<gene>
    <name evidence="1" type="ORF">STAS_24672</name>
</gene>
<dbReference type="Proteomes" id="UP000325081">
    <property type="component" value="Unassembled WGS sequence"/>
</dbReference>
<proteinExistence type="predicted"/>
<dbReference type="EMBL" id="BKCP01007959">
    <property type="protein sequence ID" value="GER47554.1"/>
    <property type="molecule type" value="Genomic_DNA"/>
</dbReference>
<dbReference type="AlphaFoldDB" id="A0A5A7QQN2"/>
<keyword evidence="2" id="KW-1185">Reference proteome</keyword>
<evidence type="ECO:0000313" key="2">
    <source>
        <dbReference type="Proteomes" id="UP000325081"/>
    </source>
</evidence>
<evidence type="ECO:0000313" key="1">
    <source>
        <dbReference type="EMBL" id="GER47554.1"/>
    </source>
</evidence>
<keyword evidence="1" id="KW-0503">Monooxygenase</keyword>
<protein>
    <submittedName>
        <fullName evidence="1">Flavin-binding monooxygenase family protein</fullName>
    </submittedName>
</protein>
<sequence>MRKEEETVRVTSADLGILKGCGIYALTYLSRGIASADMKSEVKKDKRRKKKKVVLYENLRPLREARVEQHSKIEKRAFMEIGRRNMNEKNPSNVMISAWGWNHLEGRANHD</sequence>
<dbReference type="GO" id="GO:0004497">
    <property type="term" value="F:monooxygenase activity"/>
    <property type="evidence" value="ECO:0007669"/>
    <property type="project" value="UniProtKB-KW"/>
</dbReference>
<comment type="caution">
    <text evidence="1">The sequence shown here is derived from an EMBL/GenBank/DDBJ whole genome shotgun (WGS) entry which is preliminary data.</text>
</comment>
<reference evidence="2" key="1">
    <citation type="journal article" date="2019" name="Curr. Biol.">
        <title>Genome Sequence of Striga asiatica Provides Insight into the Evolution of Plant Parasitism.</title>
        <authorList>
            <person name="Yoshida S."/>
            <person name="Kim S."/>
            <person name="Wafula E.K."/>
            <person name="Tanskanen J."/>
            <person name="Kim Y.M."/>
            <person name="Honaas L."/>
            <person name="Yang Z."/>
            <person name="Spallek T."/>
            <person name="Conn C.E."/>
            <person name="Ichihashi Y."/>
            <person name="Cheong K."/>
            <person name="Cui S."/>
            <person name="Der J.P."/>
            <person name="Gundlach H."/>
            <person name="Jiao Y."/>
            <person name="Hori C."/>
            <person name="Ishida J.K."/>
            <person name="Kasahara H."/>
            <person name="Kiba T."/>
            <person name="Kim M.S."/>
            <person name="Koo N."/>
            <person name="Laohavisit A."/>
            <person name="Lee Y.H."/>
            <person name="Lumba S."/>
            <person name="McCourt P."/>
            <person name="Mortimer J.C."/>
            <person name="Mutuku J.M."/>
            <person name="Nomura T."/>
            <person name="Sasaki-Sekimoto Y."/>
            <person name="Seto Y."/>
            <person name="Wang Y."/>
            <person name="Wakatake T."/>
            <person name="Sakakibara H."/>
            <person name="Demura T."/>
            <person name="Yamaguchi S."/>
            <person name="Yoneyama K."/>
            <person name="Manabe R.I."/>
            <person name="Nelson D.C."/>
            <person name="Schulman A.H."/>
            <person name="Timko M.P."/>
            <person name="dePamphilis C.W."/>
            <person name="Choi D."/>
            <person name="Shirasu K."/>
        </authorList>
    </citation>
    <scope>NUCLEOTIDE SEQUENCE [LARGE SCALE GENOMIC DNA]</scope>
    <source>
        <strain evidence="2">cv. UVA1</strain>
    </source>
</reference>
<accession>A0A5A7QQN2</accession>
<keyword evidence="1" id="KW-0560">Oxidoreductase</keyword>
<organism evidence="1 2">
    <name type="scientific">Striga asiatica</name>
    <name type="common">Asiatic witchweed</name>
    <name type="synonym">Buchnera asiatica</name>
    <dbReference type="NCBI Taxonomy" id="4170"/>
    <lineage>
        <taxon>Eukaryota</taxon>
        <taxon>Viridiplantae</taxon>
        <taxon>Streptophyta</taxon>
        <taxon>Embryophyta</taxon>
        <taxon>Tracheophyta</taxon>
        <taxon>Spermatophyta</taxon>
        <taxon>Magnoliopsida</taxon>
        <taxon>eudicotyledons</taxon>
        <taxon>Gunneridae</taxon>
        <taxon>Pentapetalae</taxon>
        <taxon>asterids</taxon>
        <taxon>lamiids</taxon>
        <taxon>Lamiales</taxon>
        <taxon>Orobanchaceae</taxon>
        <taxon>Buchnereae</taxon>
        <taxon>Striga</taxon>
    </lineage>
</organism>